<feature type="signal peptide" evidence="1">
    <location>
        <begin position="1"/>
        <end position="18"/>
    </location>
</feature>
<dbReference type="OrthoDB" id="6084362at2759"/>
<dbReference type="GO" id="GO:0005764">
    <property type="term" value="C:lysosome"/>
    <property type="evidence" value="ECO:0007669"/>
    <property type="project" value="TreeGrafter"/>
</dbReference>
<feature type="chain" id="PRO_5013256308" evidence="1">
    <location>
        <begin position="19"/>
        <end position="207"/>
    </location>
</feature>
<dbReference type="GO" id="GO:0005509">
    <property type="term" value="F:calcium ion binding"/>
    <property type="evidence" value="ECO:0007669"/>
    <property type="project" value="InterPro"/>
</dbReference>
<dbReference type="Pfam" id="PF00811">
    <property type="entry name" value="Ependymin"/>
    <property type="match status" value="1"/>
</dbReference>
<keyword evidence="3" id="KW-1185">Reference proteome</keyword>
<reference evidence="2 3" key="1">
    <citation type="journal article" date="2017" name="Nat. Ecol. Evol.">
        <title>Scallop genome provides insights into evolution of bilaterian karyotype and development.</title>
        <authorList>
            <person name="Wang S."/>
            <person name="Zhang J."/>
            <person name="Jiao W."/>
            <person name="Li J."/>
            <person name="Xun X."/>
            <person name="Sun Y."/>
            <person name="Guo X."/>
            <person name="Huan P."/>
            <person name="Dong B."/>
            <person name="Zhang L."/>
            <person name="Hu X."/>
            <person name="Sun X."/>
            <person name="Wang J."/>
            <person name="Zhao C."/>
            <person name="Wang Y."/>
            <person name="Wang D."/>
            <person name="Huang X."/>
            <person name="Wang R."/>
            <person name="Lv J."/>
            <person name="Li Y."/>
            <person name="Zhang Z."/>
            <person name="Liu B."/>
            <person name="Lu W."/>
            <person name="Hui Y."/>
            <person name="Liang J."/>
            <person name="Zhou Z."/>
            <person name="Hou R."/>
            <person name="Li X."/>
            <person name="Liu Y."/>
            <person name="Li H."/>
            <person name="Ning X."/>
            <person name="Lin Y."/>
            <person name="Zhao L."/>
            <person name="Xing Q."/>
            <person name="Dou J."/>
            <person name="Li Y."/>
            <person name="Mao J."/>
            <person name="Guo H."/>
            <person name="Dou H."/>
            <person name="Li T."/>
            <person name="Mu C."/>
            <person name="Jiang W."/>
            <person name="Fu Q."/>
            <person name="Fu X."/>
            <person name="Miao Y."/>
            <person name="Liu J."/>
            <person name="Yu Q."/>
            <person name="Li R."/>
            <person name="Liao H."/>
            <person name="Li X."/>
            <person name="Kong Y."/>
            <person name="Jiang Z."/>
            <person name="Chourrout D."/>
            <person name="Li R."/>
            <person name="Bao Z."/>
        </authorList>
    </citation>
    <scope>NUCLEOTIDE SEQUENCE [LARGE SCALE GENOMIC DNA]</scope>
    <source>
        <strain evidence="2 3">PY_sf001</strain>
    </source>
</reference>
<organism evidence="2 3">
    <name type="scientific">Mizuhopecten yessoensis</name>
    <name type="common">Japanese scallop</name>
    <name type="synonym">Patinopecten yessoensis</name>
    <dbReference type="NCBI Taxonomy" id="6573"/>
    <lineage>
        <taxon>Eukaryota</taxon>
        <taxon>Metazoa</taxon>
        <taxon>Spiralia</taxon>
        <taxon>Lophotrochozoa</taxon>
        <taxon>Mollusca</taxon>
        <taxon>Bivalvia</taxon>
        <taxon>Autobranchia</taxon>
        <taxon>Pteriomorphia</taxon>
        <taxon>Pectinida</taxon>
        <taxon>Pectinoidea</taxon>
        <taxon>Pectinidae</taxon>
        <taxon>Mizuhopecten</taxon>
    </lineage>
</organism>
<dbReference type="PANTHER" id="PTHR10697">
    <property type="entry name" value="MAMMALIAN EPENDYMIN-RELATED PROTEIN 1"/>
    <property type="match status" value="1"/>
</dbReference>
<evidence type="ECO:0000313" key="2">
    <source>
        <dbReference type="EMBL" id="OWF42415.1"/>
    </source>
</evidence>
<dbReference type="Proteomes" id="UP000242188">
    <property type="component" value="Unassembled WGS sequence"/>
</dbReference>
<evidence type="ECO:0000313" key="3">
    <source>
        <dbReference type="Proteomes" id="UP000242188"/>
    </source>
</evidence>
<evidence type="ECO:0000256" key="1">
    <source>
        <dbReference type="SAM" id="SignalP"/>
    </source>
</evidence>
<dbReference type="GO" id="GO:0007160">
    <property type="term" value="P:cell-matrix adhesion"/>
    <property type="evidence" value="ECO:0007669"/>
    <property type="project" value="InterPro"/>
</dbReference>
<comment type="caution">
    <text evidence="2">The sequence shown here is derived from an EMBL/GenBank/DDBJ whole genome shotgun (WGS) entry which is preliminary data.</text>
</comment>
<sequence length="207" mass="23910">MLQTILLAVLLCFVSVQAQNPTPCIAPSQFHARASLYDHQADFVNRYIYIYDAANRRRVLFEEMDVGMPGQKFYVYMEFANENVMYQIDIKSRECTKSIPRPWRPIGIPGNATFEGEMTLGGPGESFVVQEWSDKIPYRHNAMFYIQFSLVNCYPIKMVEVSDNNVTNSVTTTWYDLVEGIPNPNDFIVPKECQTAKWEKVMKLTHK</sequence>
<dbReference type="AlphaFoldDB" id="A0A210Q132"/>
<name>A0A210Q132_MIZYE</name>
<gene>
    <name evidence="2" type="ORF">KP79_PYT24225</name>
</gene>
<dbReference type="EMBL" id="NEDP02005283">
    <property type="protein sequence ID" value="OWF42415.1"/>
    <property type="molecule type" value="Genomic_DNA"/>
</dbReference>
<proteinExistence type="predicted"/>
<protein>
    <submittedName>
        <fullName evidence="2">Mammalian ependymin-related protein 1</fullName>
    </submittedName>
</protein>
<keyword evidence="1" id="KW-0732">Signal</keyword>
<dbReference type="InterPro" id="IPR001299">
    <property type="entry name" value="Ependymin"/>
</dbReference>
<accession>A0A210Q132</accession>
<dbReference type="PANTHER" id="PTHR10697:SF1">
    <property type="entry name" value="MAMMALIAN EPENDYMIN-RELATED PROTEIN 1"/>
    <property type="match status" value="1"/>
</dbReference>
<dbReference type="GO" id="GO:0005576">
    <property type="term" value="C:extracellular region"/>
    <property type="evidence" value="ECO:0007669"/>
    <property type="project" value="InterPro"/>
</dbReference>